<dbReference type="SUPFAM" id="SSF53850">
    <property type="entry name" value="Periplasmic binding protein-like II"/>
    <property type="match status" value="1"/>
</dbReference>
<dbReference type="InterPro" id="IPR000914">
    <property type="entry name" value="SBP_5_dom"/>
</dbReference>
<dbReference type="GO" id="GO:0042597">
    <property type="term" value="C:periplasmic space"/>
    <property type="evidence" value="ECO:0007669"/>
    <property type="project" value="UniProtKB-ARBA"/>
</dbReference>
<evidence type="ECO:0000259" key="2">
    <source>
        <dbReference type="Pfam" id="PF00496"/>
    </source>
</evidence>
<keyword evidence="1" id="KW-0732">Signal</keyword>
<dbReference type="AlphaFoldDB" id="A0A841HZG1"/>
<dbReference type="PANTHER" id="PTHR30290">
    <property type="entry name" value="PERIPLASMIC BINDING COMPONENT OF ABC TRANSPORTER"/>
    <property type="match status" value="1"/>
</dbReference>
<keyword evidence="4" id="KW-1185">Reference proteome</keyword>
<dbReference type="EMBL" id="JACHHG010000005">
    <property type="protein sequence ID" value="MBB6098256.1"/>
    <property type="molecule type" value="Genomic_DNA"/>
</dbReference>
<dbReference type="Proteomes" id="UP000569951">
    <property type="component" value="Unassembled WGS sequence"/>
</dbReference>
<comment type="caution">
    <text evidence="3">The sequence shown here is derived from an EMBL/GenBank/DDBJ whole genome shotgun (WGS) entry which is preliminary data.</text>
</comment>
<dbReference type="Gene3D" id="3.10.105.10">
    <property type="entry name" value="Dipeptide-binding Protein, Domain 3"/>
    <property type="match status" value="1"/>
</dbReference>
<protein>
    <submittedName>
        <fullName evidence="3">Peptide/nickel transport system substrate-binding protein</fullName>
    </submittedName>
</protein>
<feature type="chain" id="PRO_5032536232" evidence="1">
    <location>
        <begin position="19"/>
        <end position="575"/>
    </location>
</feature>
<dbReference type="Pfam" id="PF00496">
    <property type="entry name" value="SBP_bac_5"/>
    <property type="match status" value="1"/>
</dbReference>
<dbReference type="InterPro" id="IPR030678">
    <property type="entry name" value="Peptide/Ni-bd"/>
</dbReference>
<dbReference type="GO" id="GO:1904680">
    <property type="term" value="F:peptide transmembrane transporter activity"/>
    <property type="evidence" value="ECO:0007669"/>
    <property type="project" value="TreeGrafter"/>
</dbReference>
<gene>
    <name evidence="3" type="ORF">HNR42_001681</name>
</gene>
<sequence length="575" mass="63505">MRKLLLLGALLAVSVSQAQVKNEGTVIKLVNKDWTSFDPAHCYDVDCGEVLMNTTETLVFYDGARPDRLVPLLLRELPTRKGGGISADGKTYTLKLRPNLRFADGSPLTAEDVKYSLSRVVVYAASGGPGVLLTEPLLGRSGLMRASDADYQKLDRAITVKGKDTVIFRLAKPFAPFLSALAFPGHGIISKAAAVKAGDWSGTARDWKKFNAADPADSPFNTKGPLGSGPFVLERYDTGKTVVLARNARYWRSPASLQRVILQNTPEETTAVQMLKNGDADILMSVSDARVDEIRALEGVKYSTYPALAVISMHLNRKINTSGSNVLGSGKLDGKGIPADFFADRDLRAAFAYAFDYGAFVKDVLRGGGHQQNNALIEGMPGFDPKGPRYTLDLERSRQLFQKAWKGQVWEKGFVLPVFFSSGQPVRQRMVEILKRNVESINPKFRVEVREVQDSQIDAMGARRQLSLWVGGYFADYADPHSVIQGLLESGGLYPQQVSYKNPEVDRLIHAAVDETDPAKRATLYRKIARMGFDDVAEIPVFQPLNKAIQRDWISGRVLNPVFSGTDYFYTIRKQ</sequence>
<accession>A0A841HZG1</accession>
<dbReference type="InterPro" id="IPR039424">
    <property type="entry name" value="SBP_5"/>
</dbReference>
<name>A0A841HZG1_9DEIO</name>
<organism evidence="3 4">
    <name type="scientific">Deinobacterium chartae</name>
    <dbReference type="NCBI Taxonomy" id="521158"/>
    <lineage>
        <taxon>Bacteria</taxon>
        <taxon>Thermotogati</taxon>
        <taxon>Deinococcota</taxon>
        <taxon>Deinococci</taxon>
        <taxon>Deinococcales</taxon>
        <taxon>Deinococcaceae</taxon>
        <taxon>Deinobacterium</taxon>
    </lineage>
</organism>
<proteinExistence type="predicted"/>
<feature type="signal peptide" evidence="1">
    <location>
        <begin position="1"/>
        <end position="18"/>
    </location>
</feature>
<dbReference type="PIRSF" id="PIRSF002741">
    <property type="entry name" value="MppA"/>
    <property type="match status" value="1"/>
</dbReference>
<dbReference type="PANTHER" id="PTHR30290:SF34">
    <property type="entry name" value="ABC TRANSPORTER, PERIPLASMIC OLIGO-PEPTIDE BINDING PROTEIN, PUTATIVE-RELATED"/>
    <property type="match status" value="1"/>
</dbReference>
<dbReference type="RefSeq" id="WP_183986487.1">
    <property type="nucleotide sequence ID" value="NZ_JACHHG010000005.1"/>
</dbReference>
<dbReference type="GO" id="GO:0043190">
    <property type="term" value="C:ATP-binding cassette (ABC) transporter complex"/>
    <property type="evidence" value="ECO:0007669"/>
    <property type="project" value="InterPro"/>
</dbReference>
<reference evidence="3 4" key="1">
    <citation type="submission" date="2020-08" db="EMBL/GenBank/DDBJ databases">
        <title>Genomic Encyclopedia of Type Strains, Phase IV (KMG-IV): sequencing the most valuable type-strain genomes for metagenomic binning, comparative biology and taxonomic classification.</title>
        <authorList>
            <person name="Goeker M."/>
        </authorList>
    </citation>
    <scope>NUCLEOTIDE SEQUENCE [LARGE SCALE GENOMIC DNA]</scope>
    <source>
        <strain evidence="3 4">DSM 21458</strain>
    </source>
</reference>
<evidence type="ECO:0000313" key="3">
    <source>
        <dbReference type="EMBL" id="MBB6098256.1"/>
    </source>
</evidence>
<dbReference type="CDD" id="cd08512">
    <property type="entry name" value="PBP2_NikA_DppA_OppA_like_7"/>
    <property type="match status" value="1"/>
</dbReference>
<evidence type="ECO:0000313" key="4">
    <source>
        <dbReference type="Proteomes" id="UP000569951"/>
    </source>
</evidence>
<dbReference type="Gene3D" id="3.40.190.10">
    <property type="entry name" value="Periplasmic binding protein-like II"/>
    <property type="match status" value="1"/>
</dbReference>
<dbReference type="GO" id="GO:0015833">
    <property type="term" value="P:peptide transport"/>
    <property type="evidence" value="ECO:0007669"/>
    <property type="project" value="TreeGrafter"/>
</dbReference>
<evidence type="ECO:0000256" key="1">
    <source>
        <dbReference type="SAM" id="SignalP"/>
    </source>
</evidence>
<feature type="domain" description="Solute-binding protein family 5" evidence="2">
    <location>
        <begin position="84"/>
        <end position="491"/>
    </location>
</feature>